<dbReference type="Pfam" id="PF00486">
    <property type="entry name" value="Trans_reg_C"/>
    <property type="match status" value="1"/>
</dbReference>
<dbReference type="InterPro" id="IPR001867">
    <property type="entry name" value="OmpR/PhoB-type_DNA-bd"/>
</dbReference>
<evidence type="ECO:0000313" key="10">
    <source>
        <dbReference type="EMBL" id="APW66096.1"/>
    </source>
</evidence>
<evidence type="ECO:0000256" key="2">
    <source>
        <dbReference type="ARBA" id="ARBA00023012"/>
    </source>
</evidence>
<dbReference type="SMART" id="SM00862">
    <property type="entry name" value="Trans_reg_C"/>
    <property type="match status" value="1"/>
</dbReference>
<dbReference type="Proteomes" id="UP000186074">
    <property type="component" value="Chromosome"/>
</dbReference>
<feature type="modified residue" description="4-aspartylphosphate" evidence="6">
    <location>
        <position position="53"/>
    </location>
</feature>
<evidence type="ECO:0000256" key="5">
    <source>
        <dbReference type="ARBA" id="ARBA00023163"/>
    </source>
</evidence>
<keyword evidence="1 6" id="KW-0597">Phosphoprotein</keyword>
<evidence type="ECO:0000256" key="4">
    <source>
        <dbReference type="ARBA" id="ARBA00023125"/>
    </source>
</evidence>
<keyword evidence="3" id="KW-0805">Transcription regulation</keyword>
<keyword evidence="4 7" id="KW-0238">DNA-binding</keyword>
<dbReference type="GO" id="GO:0005829">
    <property type="term" value="C:cytosol"/>
    <property type="evidence" value="ECO:0007669"/>
    <property type="project" value="TreeGrafter"/>
</dbReference>
<dbReference type="EMBL" id="CP019070">
    <property type="protein sequence ID" value="APW66096.1"/>
    <property type="molecule type" value="Genomic_DNA"/>
</dbReference>
<dbReference type="GO" id="GO:0000156">
    <property type="term" value="F:phosphorelay response regulator activity"/>
    <property type="evidence" value="ECO:0007669"/>
    <property type="project" value="TreeGrafter"/>
</dbReference>
<feature type="domain" description="OmpR/PhoB-type" evidence="9">
    <location>
        <begin position="127"/>
        <end position="221"/>
    </location>
</feature>
<keyword evidence="11" id="KW-1185">Reference proteome</keyword>
<evidence type="ECO:0000256" key="6">
    <source>
        <dbReference type="PROSITE-ProRule" id="PRU00169"/>
    </source>
</evidence>
<name>A0A1P8KNI9_9BACT</name>
<dbReference type="SUPFAM" id="SSF52172">
    <property type="entry name" value="CheY-like"/>
    <property type="match status" value="1"/>
</dbReference>
<dbReference type="InterPro" id="IPR039420">
    <property type="entry name" value="WalR-like"/>
</dbReference>
<gene>
    <name evidence="10" type="ORF">LPB137_09605</name>
</gene>
<evidence type="ECO:0000259" key="9">
    <source>
        <dbReference type="PROSITE" id="PS51755"/>
    </source>
</evidence>
<dbReference type="STRING" id="1850254.LPB137_09605"/>
<evidence type="ECO:0000313" key="11">
    <source>
        <dbReference type="Proteomes" id="UP000186074"/>
    </source>
</evidence>
<protein>
    <submittedName>
        <fullName evidence="10">DNA-binding response regulator</fullName>
    </submittedName>
</protein>
<dbReference type="Pfam" id="PF00072">
    <property type="entry name" value="Response_reg"/>
    <property type="match status" value="1"/>
</dbReference>
<dbReference type="GO" id="GO:0000976">
    <property type="term" value="F:transcription cis-regulatory region binding"/>
    <property type="evidence" value="ECO:0007669"/>
    <property type="project" value="TreeGrafter"/>
</dbReference>
<dbReference type="GO" id="GO:0032993">
    <property type="term" value="C:protein-DNA complex"/>
    <property type="evidence" value="ECO:0007669"/>
    <property type="project" value="TreeGrafter"/>
</dbReference>
<evidence type="ECO:0000256" key="3">
    <source>
        <dbReference type="ARBA" id="ARBA00023015"/>
    </source>
</evidence>
<dbReference type="PANTHER" id="PTHR48111">
    <property type="entry name" value="REGULATOR OF RPOS"/>
    <property type="match status" value="1"/>
</dbReference>
<dbReference type="PROSITE" id="PS51755">
    <property type="entry name" value="OMPR_PHOB"/>
    <property type="match status" value="1"/>
</dbReference>
<dbReference type="Gene3D" id="1.10.10.10">
    <property type="entry name" value="Winged helix-like DNA-binding domain superfamily/Winged helix DNA-binding domain"/>
    <property type="match status" value="1"/>
</dbReference>
<proteinExistence type="predicted"/>
<dbReference type="PANTHER" id="PTHR48111:SF21">
    <property type="entry name" value="DNA-BINDING DUAL MASTER TRANSCRIPTIONAL REGULATOR RPAA"/>
    <property type="match status" value="1"/>
</dbReference>
<dbReference type="Gene3D" id="3.40.50.2300">
    <property type="match status" value="1"/>
</dbReference>
<keyword evidence="5" id="KW-0804">Transcription</keyword>
<evidence type="ECO:0000256" key="1">
    <source>
        <dbReference type="ARBA" id="ARBA00022553"/>
    </source>
</evidence>
<dbReference type="GO" id="GO:0006355">
    <property type="term" value="P:regulation of DNA-templated transcription"/>
    <property type="evidence" value="ECO:0007669"/>
    <property type="project" value="InterPro"/>
</dbReference>
<dbReference type="PROSITE" id="PS50110">
    <property type="entry name" value="RESPONSE_REGULATORY"/>
    <property type="match status" value="1"/>
</dbReference>
<dbReference type="KEGG" id="alp:LPB137_09605"/>
<dbReference type="AlphaFoldDB" id="A0A1P8KNI9"/>
<evidence type="ECO:0000256" key="7">
    <source>
        <dbReference type="PROSITE-ProRule" id="PRU01091"/>
    </source>
</evidence>
<evidence type="ECO:0000259" key="8">
    <source>
        <dbReference type="PROSITE" id="PS50110"/>
    </source>
</evidence>
<accession>A0A1P8KNI9</accession>
<dbReference type="InterPro" id="IPR036388">
    <property type="entry name" value="WH-like_DNA-bd_sf"/>
</dbReference>
<feature type="domain" description="Response regulatory" evidence="8">
    <location>
        <begin position="4"/>
        <end position="119"/>
    </location>
</feature>
<dbReference type="InterPro" id="IPR011006">
    <property type="entry name" value="CheY-like_superfamily"/>
</dbReference>
<keyword evidence="2" id="KW-0902">Two-component regulatory system</keyword>
<sequence>MIMRVLLLEDDNLLSDLLNDHLIDKGYDVTLCLNGQDALEYLIDEKFDFALLDINTPIMSGLEVLKTIREEYKIKIPVIILTAYQDTKHLKDSFENGVDDYIKKPFDLEELDQRILRLCRQFSIEQNDNIVITPTISFDPDSCRITLEDKSVSIAQKERDILKYFCTHKKRVISSDELLQNIWAYEEIPTDATIRVYIKNLREIIGKEKISTIRGIGYKFE</sequence>
<dbReference type="SMART" id="SM00448">
    <property type="entry name" value="REC"/>
    <property type="match status" value="1"/>
</dbReference>
<reference evidence="10 11" key="1">
    <citation type="submission" date="2017-01" db="EMBL/GenBank/DDBJ databases">
        <title>Genome sequencing of Arcobacter sp. LPB0137.</title>
        <authorList>
            <person name="Lee G.-W."/>
            <person name="Yi H."/>
        </authorList>
    </citation>
    <scope>NUCLEOTIDE SEQUENCE [LARGE SCALE GENOMIC DNA]</scope>
    <source>
        <strain evidence="10 11">LPB0137</strain>
    </source>
</reference>
<dbReference type="InterPro" id="IPR001789">
    <property type="entry name" value="Sig_transdc_resp-reg_receiver"/>
</dbReference>
<dbReference type="CDD" id="cd00383">
    <property type="entry name" value="trans_reg_C"/>
    <property type="match status" value="1"/>
</dbReference>
<feature type="DNA-binding region" description="OmpR/PhoB-type" evidence="7">
    <location>
        <begin position="127"/>
        <end position="221"/>
    </location>
</feature>
<organism evidence="10 11">
    <name type="scientific">Poseidonibacter parvus</name>
    <dbReference type="NCBI Taxonomy" id="1850254"/>
    <lineage>
        <taxon>Bacteria</taxon>
        <taxon>Pseudomonadati</taxon>
        <taxon>Campylobacterota</taxon>
        <taxon>Epsilonproteobacteria</taxon>
        <taxon>Campylobacterales</taxon>
        <taxon>Arcobacteraceae</taxon>
        <taxon>Poseidonibacter</taxon>
    </lineage>
</organism>